<dbReference type="SUPFAM" id="SSF160631">
    <property type="entry name" value="SMI1/KNR4-like"/>
    <property type="match status" value="1"/>
</dbReference>
<dbReference type="InterPro" id="IPR018958">
    <property type="entry name" value="Knr4/Smi1-like_dom"/>
</dbReference>
<dbReference type="Proteomes" id="UP000317835">
    <property type="component" value="Chromosome"/>
</dbReference>
<dbReference type="Pfam" id="PF09346">
    <property type="entry name" value="SMI1_KNR4"/>
    <property type="match status" value="1"/>
</dbReference>
<dbReference type="InterPro" id="IPR037883">
    <property type="entry name" value="Knr4/Smi1-like_sf"/>
</dbReference>
<dbReference type="AlphaFoldDB" id="A0A518H4J2"/>
<protein>
    <submittedName>
        <fullName evidence="2">SMI1 / KNR4 family protein</fullName>
    </submittedName>
</protein>
<accession>A0A518H4J2</accession>
<proteinExistence type="predicted"/>
<dbReference type="Gene3D" id="3.40.1580.10">
    <property type="entry name" value="SMI1/KNR4-like"/>
    <property type="match status" value="1"/>
</dbReference>
<organism evidence="2 3">
    <name type="scientific">Tautonia plasticadhaerens</name>
    <dbReference type="NCBI Taxonomy" id="2527974"/>
    <lineage>
        <taxon>Bacteria</taxon>
        <taxon>Pseudomonadati</taxon>
        <taxon>Planctomycetota</taxon>
        <taxon>Planctomycetia</taxon>
        <taxon>Isosphaerales</taxon>
        <taxon>Isosphaeraceae</taxon>
        <taxon>Tautonia</taxon>
    </lineage>
</organism>
<evidence type="ECO:0000313" key="3">
    <source>
        <dbReference type="Proteomes" id="UP000317835"/>
    </source>
</evidence>
<sequence>MMNYKEWTDRAGQFIARFERLHPRMKARVEIGPPATADQIAEAERGIGQALPRQLRTFLESASGHCDFGYWWEAEGEEDRREAESAFETTTIPGGLEYFAWVRALAEDYEFHRELVEEGTYGDAPFCQAPLPIGGMGNGDHIAIDLNGGSVIFLSHDDWSFILAPDFDAFLRSWEAICYLDFDISPYERFVDKDGGGIDPTDRPELRRLRRLLLPDDRGGRP</sequence>
<dbReference type="RefSeq" id="WP_145271534.1">
    <property type="nucleotide sequence ID" value="NZ_CP036426.1"/>
</dbReference>
<evidence type="ECO:0000259" key="1">
    <source>
        <dbReference type="SMART" id="SM00860"/>
    </source>
</evidence>
<dbReference type="SMART" id="SM00860">
    <property type="entry name" value="SMI1_KNR4"/>
    <property type="match status" value="1"/>
</dbReference>
<keyword evidence="3" id="KW-1185">Reference proteome</keyword>
<evidence type="ECO:0000313" key="2">
    <source>
        <dbReference type="EMBL" id="QDV35753.1"/>
    </source>
</evidence>
<dbReference type="EMBL" id="CP036426">
    <property type="protein sequence ID" value="QDV35753.1"/>
    <property type="molecule type" value="Genomic_DNA"/>
</dbReference>
<reference evidence="2 3" key="1">
    <citation type="submission" date="2019-02" db="EMBL/GenBank/DDBJ databases">
        <title>Deep-cultivation of Planctomycetes and their phenomic and genomic characterization uncovers novel biology.</title>
        <authorList>
            <person name="Wiegand S."/>
            <person name="Jogler M."/>
            <person name="Boedeker C."/>
            <person name="Pinto D."/>
            <person name="Vollmers J."/>
            <person name="Rivas-Marin E."/>
            <person name="Kohn T."/>
            <person name="Peeters S.H."/>
            <person name="Heuer A."/>
            <person name="Rast P."/>
            <person name="Oberbeckmann S."/>
            <person name="Bunk B."/>
            <person name="Jeske O."/>
            <person name="Meyerdierks A."/>
            <person name="Storesund J.E."/>
            <person name="Kallscheuer N."/>
            <person name="Luecker S."/>
            <person name="Lage O.M."/>
            <person name="Pohl T."/>
            <person name="Merkel B.J."/>
            <person name="Hornburger P."/>
            <person name="Mueller R.-W."/>
            <person name="Bruemmer F."/>
            <person name="Labrenz M."/>
            <person name="Spormann A.M."/>
            <person name="Op den Camp H."/>
            <person name="Overmann J."/>
            <person name="Amann R."/>
            <person name="Jetten M.S.M."/>
            <person name="Mascher T."/>
            <person name="Medema M.H."/>
            <person name="Devos D.P."/>
            <person name="Kaster A.-K."/>
            <person name="Ovreas L."/>
            <person name="Rohde M."/>
            <person name="Galperin M.Y."/>
            <person name="Jogler C."/>
        </authorList>
    </citation>
    <scope>NUCLEOTIDE SEQUENCE [LARGE SCALE GENOMIC DNA]</scope>
    <source>
        <strain evidence="2 3">ElP</strain>
    </source>
</reference>
<name>A0A518H4J2_9BACT</name>
<dbReference type="KEGG" id="tpla:ElP_36590"/>
<dbReference type="OrthoDB" id="2875031at2"/>
<gene>
    <name evidence="2" type="ORF">ElP_36590</name>
</gene>
<feature type="domain" description="Knr4/Smi1-like" evidence="1">
    <location>
        <begin position="34"/>
        <end position="173"/>
    </location>
</feature>